<dbReference type="EMBL" id="UINC01123656">
    <property type="protein sequence ID" value="SVD00273.1"/>
    <property type="molecule type" value="Genomic_DNA"/>
</dbReference>
<name>A0A382RRG0_9ZZZZ</name>
<evidence type="ECO:0000256" key="1">
    <source>
        <dbReference type="SAM" id="MobiDB-lite"/>
    </source>
</evidence>
<protein>
    <submittedName>
        <fullName evidence="2">Uncharacterized protein</fullName>
    </submittedName>
</protein>
<gene>
    <name evidence="2" type="ORF">METZ01_LOCUS353127</name>
</gene>
<proteinExistence type="predicted"/>
<dbReference type="AlphaFoldDB" id="A0A382RRG0"/>
<feature type="region of interest" description="Disordered" evidence="1">
    <location>
        <begin position="1"/>
        <end position="24"/>
    </location>
</feature>
<accession>A0A382RRG0</accession>
<evidence type="ECO:0000313" key="2">
    <source>
        <dbReference type="EMBL" id="SVD00273.1"/>
    </source>
</evidence>
<organism evidence="2">
    <name type="scientific">marine metagenome</name>
    <dbReference type="NCBI Taxonomy" id="408172"/>
    <lineage>
        <taxon>unclassified sequences</taxon>
        <taxon>metagenomes</taxon>
        <taxon>ecological metagenomes</taxon>
    </lineage>
</organism>
<sequence>MKPAPKKKQGKEKPLTESGTRFRT</sequence>
<feature type="compositionally biased region" description="Basic residues" evidence="1">
    <location>
        <begin position="1"/>
        <end position="10"/>
    </location>
</feature>
<reference evidence="2" key="1">
    <citation type="submission" date="2018-05" db="EMBL/GenBank/DDBJ databases">
        <authorList>
            <person name="Lanie J.A."/>
            <person name="Ng W.-L."/>
            <person name="Kazmierczak K.M."/>
            <person name="Andrzejewski T.M."/>
            <person name="Davidsen T.M."/>
            <person name="Wayne K.J."/>
            <person name="Tettelin H."/>
            <person name="Glass J.I."/>
            <person name="Rusch D."/>
            <person name="Podicherti R."/>
            <person name="Tsui H.-C.T."/>
            <person name="Winkler M.E."/>
        </authorList>
    </citation>
    <scope>NUCLEOTIDE SEQUENCE</scope>
</reference>